<protein>
    <recommendedName>
        <fullName evidence="3">DUF3558 domain-containing protein</fullName>
    </recommendedName>
</protein>
<organism evidence="1 2">
    <name type="scientific">Nocardia wallacei</name>
    <dbReference type="NCBI Taxonomy" id="480035"/>
    <lineage>
        <taxon>Bacteria</taxon>
        <taxon>Bacillati</taxon>
        <taxon>Actinomycetota</taxon>
        <taxon>Actinomycetes</taxon>
        <taxon>Mycobacteriales</taxon>
        <taxon>Nocardiaceae</taxon>
        <taxon>Nocardia</taxon>
    </lineage>
</organism>
<name>A0A7G1KKR7_9NOCA</name>
<keyword evidence="2" id="KW-1185">Reference proteome</keyword>
<dbReference type="EMBL" id="AP023396">
    <property type="protein sequence ID" value="BCK54813.1"/>
    <property type="molecule type" value="Genomic_DNA"/>
</dbReference>
<gene>
    <name evidence="1" type="ORF">NWFMUON74_25850</name>
</gene>
<evidence type="ECO:0000313" key="2">
    <source>
        <dbReference type="Proteomes" id="UP000516173"/>
    </source>
</evidence>
<dbReference type="AlphaFoldDB" id="A0A7G1KKR7"/>
<dbReference type="Pfam" id="PF12079">
    <property type="entry name" value="DUF3558"/>
    <property type="match status" value="1"/>
</dbReference>
<dbReference type="KEGG" id="nwl:NWFMUON74_25850"/>
<evidence type="ECO:0008006" key="3">
    <source>
        <dbReference type="Google" id="ProtNLM"/>
    </source>
</evidence>
<proteinExistence type="predicted"/>
<sequence length="185" mass="19913">MLAVAMAAVGCETSTVTEPPPGPPTSTALPVPPGPGPWTPAEVREYPCAVLSAEEIVRFGLDPHDVDATPGRQCGWEALTRPGDLDGHHFLYFRPDSQVRYPDEIRPPDPPDLPETEIEIGGRRALLKPVPRADDRNGACVVRVWVPSGGSFEFQVRAGSAFIGVDWDVCARTIEVATAVSAHLR</sequence>
<evidence type="ECO:0000313" key="1">
    <source>
        <dbReference type="EMBL" id="BCK54813.1"/>
    </source>
</evidence>
<dbReference type="InterPro" id="IPR024520">
    <property type="entry name" value="DUF3558"/>
</dbReference>
<dbReference type="Proteomes" id="UP000516173">
    <property type="component" value="Chromosome"/>
</dbReference>
<accession>A0A7G1KKR7</accession>
<reference evidence="1 2" key="1">
    <citation type="submission" date="2020-08" db="EMBL/GenBank/DDBJ databases">
        <title>Genome Sequencing of Nocardia wallacei strain FMUON74 and assembly.</title>
        <authorList>
            <person name="Toyokawa M."/>
            <person name="Uesaka K."/>
        </authorList>
    </citation>
    <scope>NUCLEOTIDE SEQUENCE [LARGE SCALE GENOMIC DNA]</scope>
    <source>
        <strain evidence="1 2">FMUON74</strain>
    </source>
</reference>